<dbReference type="Pfam" id="PF12704">
    <property type="entry name" value="MacB_PCD"/>
    <property type="match status" value="1"/>
</dbReference>
<evidence type="ECO:0000256" key="6">
    <source>
        <dbReference type="ARBA" id="ARBA00038076"/>
    </source>
</evidence>
<accession>F3ZUH2</accession>
<dbReference type="STRING" id="679937.Bcop_2259"/>
<evidence type="ECO:0000256" key="5">
    <source>
        <dbReference type="ARBA" id="ARBA00023136"/>
    </source>
</evidence>
<evidence type="ECO:0000313" key="10">
    <source>
        <dbReference type="EMBL" id="EGJ72420.1"/>
    </source>
</evidence>
<name>F3ZUH2_9BACE</name>
<evidence type="ECO:0000256" key="4">
    <source>
        <dbReference type="ARBA" id="ARBA00022989"/>
    </source>
</evidence>
<evidence type="ECO:0000256" key="2">
    <source>
        <dbReference type="ARBA" id="ARBA00022475"/>
    </source>
</evidence>
<evidence type="ECO:0000256" key="3">
    <source>
        <dbReference type="ARBA" id="ARBA00022692"/>
    </source>
</evidence>
<evidence type="ECO:0000259" key="9">
    <source>
        <dbReference type="Pfam" id="PF12704"/>
    </source>
</evidence>
<evidence type="ECO:0000313" key="11">
    <source>
        <dbReference type="Proteomes" id="UP000018439"/>
    </source>
</evidence>
<keyword evidence="2" id="KW-1003">Cell membrane</keyword>
<keyword evidence="11" id="KW-1185">Reference proteome</keyword>
<dbReference type="OrthoDB" id="9770036at2"/>
<feature type="transmembrane region" description="Helical" evidence="7">
    <location>
        <begin position="375"/>
        <end position="397"/>
    </location>
</feature>
<reference evidence="10 11" key="1">
    <citation type="journal article" date="2011" name="Stand. Genomic Sci.">
        <title>Non-contiguous finished genome sequence of Bacteroides coprosuis type strain (PC139).</title>
        <authorList>
            <person name="Land M."/>
            <person name="Held B."/>
            <person name="Gronow S."/>
            <person name="Abt B."/>
            <person name="Lucas S."/>
            <person name="Del Rio T.G."/>
            <person name="Nolan M."/>
            <person name="Tice H."/>
            <person name="Cheng J.F."/>
            <person name="Pitluck S."/>
            <person name="Liolios K."/>
            <person name="Pagani I."/>
            <person name="Ivanova N."/>
            <person name="Mavromatis K."/>
            <person name="Mikhailova N."/>
            <person name="Pati A."/>
            <person name="Tapia R."/>
            <person name="Han C."/>
            <person name="Goodwin L."/>
            <person name="Chen A."/>
            <person name="Palaniappan K."/>
            <person name="Hauser L."/>
            <person name="Brambilla E.M."/>
            <person name="Rohde M."/>
            <person name="Goker M."/>
            <person name="Detter J.C."/>
            <person name="Woyke T."/>
            <person name="Bristow J."/>
            <person name="Eisen J.A."/>
            <person name="Markowitz V."/>
            <person name="Hugenholtz P."/>
            <person name="Kyrpides N.C."/>
            <person name="Klenk H.P."/>
            <person name="Lapidus A."/>
        </authorList>
    </citation>
    <scope>NUCLEOTIDE SEQUENCE</scope>
    <source>
        <strain evidence="10 11">DSM 18011</strain>
    </source>
</reference>
<dbReference type="InterPro" id="IPR025857">
    <property type="entry name" value="MacB_PCD"/>
</dbReference>
<gene>
    <name evidence="10" type="ORF">Bcop_2259</name>
</gene>
<keyword evidence="3 7" id="KW-0812">Transmembrane</keyword>
<dbReference type="HOGENOM" id="CLU_000604_8_0_10"/>
<evidence type="ECO:0000256" key="7">
    <source>
        <dbReference type="SAM" id="Phobius"/>
    </source>
</evidence>
<proteinExistence type="inferred from homology"/>
<comment type="similarity">
    <text evidence="6">Belongs to the ABC-4 integral membrane protein family.</text>
</comment>
<dbReference type="EMBL" id="CM001167">
    <property type="protein sequence ID" value="EGJ72420.1"/>
    <property type="molecule type" value="Genomic_DNA"/>
</dbReference>
<dbReference type="PANTHER" id="PTHR30572:SF4">
    <property type="entry name" value="ABC TRANSPORTER PERMEASE YTRF"/>
    <property type="match status" value="1"/>
</dbReference>
<feature type="transmembrane region" description="Helical" evidence="7">
    <location>
        <begin position="284"/>
        <end position="309"/>
    </location>
</feature>
<keyword evidence="5 7" id="KW-0472">Membrane</keyword>
<protein>
    <recommendedName>
        <fullName evidence="12">ABC3 transporter permease protein domain-containing protein</fullName>
    </recommendedName>
</protein>
<feature type="domain" description="MacB-like periplasmic core" evidence="9">
    <location>
        <begin position="22"/>
        <end position="247"/>
    </location>
</feature>
<comment type="subcellular location">
    <subcellularLocation>
        <location evidence="1">Cell membrane</location>
        <topology evidence="1">Multi-pass membrane protein</topology>
    </subcellularLocation>
</comment>
<dbReference type="PANTHER" id="PTHR30572">
    <property type="entry name" value="MEMBRANE COMPONENT OF TRANSPORTER-RELATED"/>
    <property type="match status" value="1"/>
</dbReference>
<evidence type="ECO:0000259" key="8">
    <source>
        <dbReference type="Pfam" id="PF02687"/>
    </source>
</evidence>
<dbReference type="Proteomes" id="UP000018439">
    <property type="component" value="Chromosome"/>
</dbReference>
<dbReference type="GO" id="GO:0022857">
    <property type="term" value="F:transmembrane transporter activity"/>
    <property type="evidence" value="ECO:0007669"/>
    <property type="project" value="TreeGrafter"/>
</dbReference>
<dbReference type="InterPro" id="IPR003838">
    <property type="entry name" value="ABC3_permease_C"/>
</dbReference>
<dbReference type="Pfam" id="PF02687">
    <property type="entry name" value="FtsX"/>
    <property type="match status" value="1"/>
</dbReference>
<evidence type="ECO:0000256" key="1">
    <source>
        <dbReference type="ARBA" id="ARBA00004651"/>
    </source>
</evidence>
<feature type="domain" description="ABC3 transporter permease C-terminal" evidence="8">
    <location>
        <begin position="289"/>
        <end position="407"/>
    </location>
</feature>
<feature type="transmembrane region" description="Helical" evidence="7">
    <location>
        <begin position="329"/>
        <end position="355"/>
    </location>
</feature>
<dbReference type="GO" id="GO:0005886">
    <property type="term" value="C:plasma membrane"/>
    <property type="evidence" value="ECO:0007669"/>
    <property type="project" value="UniProtKB-SubCell"/>
</dbReference>
<dbReference type="eggNOG" id="COG0577">
    <property type="taxonomic scope" value="Bacteria"/>
</dbReference>
<evidence type="ECO:0008006" key="12">
    <source>
        <dbReference type="Google" id="ProtNLM"/>
    </source>
</evidence>
<dbReference type="AlphaFoldDB" id="F3ZUH2"/>
<organism evidence="10 11">
    <name type="scientific">Bacteroides coprosuis DSM 18011</name>
    <dbReference type="NCBI Taxonomy" id="679937"/>
    <lineage>
        <taxon>Bacteria</taxon>
        <taxon>Pseudomonadati</taxon>
        <taxon>Bacteroidota</taxon>
        <taxon>Bacteroidia</taxon>
        <taxon>Bacteroidales</taxon>
        <taxon>Bacteroidaceae</taxon>
        <taxon>Bacteroides</taxon>
    </lineage>
</organism>
<dbReference type="InterPro" id="IPR050250">
    <property type="entry name" value="Macrolide_Exporter_MacB"/>
</dbReference>
<sequence length="414" mass="45436">MKFDLNSWEEIFITLARNKSRSLLTAFGVFWGIFMLIVLIGLGQGLRTFMSKNFEGSNQNTSFIMTRRTSEAYKGFQKGRNWKLEYKDIERLKKIEGIDIVCPAYITWGGTTTYNEFKSTGSLLGTEPTFNIIQKQNLSYGRFINNIDLAESRKVCVLGSQVYVDLFPRGEDPTGSFISIQGVYYQVIGVIKAGDSSMNFGGDPEQQIILPLTTLQALYNKGDEIDFIALSGNKDKSMSDLQGEIESTLKTAHMIAPNDKQAIFFLNTEAMFNMVNSLMLGINLLIWLVGAGTLMAGIIGVSNIMMVTVKERTTEFGIRRAIGALPQDILGQIILESIVITILSGTAGLVIGVLSLSGVESIVNAMNASNVSFQVSFGLSMGIFISLILLGILAGMAPAYRALAIKPIDAIREE</sequence>
<feature type="transmembrane region" description="Helical" evidence="7">
    <location>
        <begin position="21"/>
        <end position="42"/>
    </location>
</feature>
<keyword evidence="4 7" id="KW-1133">Transmembrane helix</keyword>